<dbReference type="Proteomes" id="UP001341840">
    <property type="component" value="Unassembled WGS sequence"/>
</dbReference>
<sequence>MNHMNRRHTGTLLIWKLTEAEWRHEADQEHDGQDEGRGRDTTADLFVYLLRRSVNSAHLPQVNGEEEVEG</sequence>
<keyword evidence="2" id="KW-1185">Reference proteome</keyword>
<name>A0ABU6WSG0_9FABA</name>
<proteinExistence type="predicted"/>
<protein>
    <submittedName>
        <fullName evidence="1">Uncharacterized protein</fullName>
    </submittedName>
</protein>
<organism evidence="1 2">
    <name type="scientific">Stylosanthes scabra</name>
    <dbReference type="NCBI Taxonomy" id="79078"/>
    <lineage>
        <taxon>Eukaryota</taxon>
        <taxon>Viridiplantae</taxon>
        <taxon>Streptophyta</taxon>
        <taxon>Embryophyta</taxon>
        <taxon>Tracheophyta</taxon>
        <taxon>Spermatophyta</taxon>
        <taxon>Magnoliopsida</taxon>
        <taxon>eudicotyledons</taxon>
        <taxon>Gunneridae</taxon>
        <taxon>Pentapetalae</taxon>
        <taxon>rosids</taxon>
        <taxon>fabids</taxon>
        <taxon>Fabales</taxon>
        <taxon>Fabaceae</taxon>
        <taxon>Papilionoideae</taxon>
        <taxon>50 kb inversion clade</taxon>
        <taxon>dalbergioids sensu lato</taxon>
        <taxon>Dalbergieae</taxon>
        <taxon>Pterocarpus clade</taxon>
        <taxon>Stylosanthes</taxon>
    </lineage>
</organism>
<evidence type="ECO:0000313" key="2">
    <source>
        <dbReference type="Proteomes" id="UP001341840"/>
    </source>
</evidence>
<reference evidence="1 2" key="1">
    <citation type="journal article" date="2023" name="Plants (Basel)">
        <title>Bridging the Gap: Combining Genomics and Transcriptomics Approaches to Understand Stylosanthes scabra, an Orphan Legume from the Brazilian Caatinga.</title>
        <authorList>
            <person name="Ferreira-Neto J.R.C."/>
            <person name="da Silva M.D."/>
            <person name="Binneck E."/>
            <person name="de Melo N.F."/>
            <person name="da Silva R.H."/>
            <person name="de Melo A.L.T.M."/>
            <person name="Pandolfi V."/>
            <person name="Bustamante F.O."/>
            <person name="Brasileiro-Vidal A.C."/>
            <person name="Benko-Iseppon A.M."/>
        </authorList>
    </citation>
    <scope>NUCLEOTIDE SEQUENCE [LARGE SCALE GENOMIC DNA]</scope>
    <source>
        <tissue evidence="1">Leaves</tissue>
    </source>
</reference>
<comment type="caution">
    <text evidence="1">The sequence shown here is derived from an EMBL/GenBank/DDBJ whole genome shotgun (WGS) entry which is preliminary data.</text>
</comment>
<dbReference type="EMBL" id="JASCZI010182136">
    <property type="protein sequence ID" value="MED6187133.1"/>
    <property type="molecule type" value="Genomic_DNA"/>
</dbReference>
<accession>A0ABU6WSG0</accession>
<evidence type="ECO:0000313" key="1">
    <source>
        <dbReference type="EMBL" id="MED6187133.1"/>
    </source>
</evidence>
<gene>
    <name evidence="1" type="ORF">PIB30_073510</name>
</gene>